<reference evidence="1 2" key="1">
    <citation type="submission" date="2006-03" db="EMBL/GenBank/DDBJ databases">
        <title>Complete sequence of Shewanella denitrificans OS217.</title>
        <authorList>
            <consortium name="US DOE Joint Genome Institute"/>
            <person name="Copeland A."/>
            <person name="Lucas S."/>
            <person name="Lapidus A."/>
            <person name="Barry K."/>
            <person name="Detter J.C."/>
            <person name="Glavina del Rio T."/>
            <person name="Hammon N."/>
            <person name="Israni S."/>
            <person name="Dalin E."/>
            <person name="Tice H."/>
            <person name="Pitluck S."/>
            <person name="Brettin T."/>
            <person name="Bruce D."/>
            <person name="Han C."/>
            <person name="Tapia R."/>
            <person name="Gilna P."/>
            <person name="Kiss H."/>
            <person name="Schmutz J."/>
            <person name="Larimer F."/>
            <person name="Land M."/>
            <person name="Hauser L."/>
            <person name="Kyrpides N."/>
            <person name="Lykidis A."/>
            <person name="Richardson P."/>
        </authorList>
    </citation>
    <scope>NUCLEOTIDE SEQUENCE [LARGE SCALE GENOMIC DNA]</scope>
    <source>
        <strain evidence="2">OS217 / ATCC BAA-1090 / DSM 15013</strain>
    </source>
</reference>
<name>Q12N36_SHEDO</name>
<dbReference type="AlphaFoldDB" id="Q12N36"/>
<dbReference type="KEGG" id="sdn:Sden_1856"/>
<dbReference type="EMBL" id="CP000302">
    <property type="protein sequence ID" value="ABE55140.1"/>
    <property type="molecule type" value="Genomic_DNA"/>
</dbReference>
<dbReference type="RefSeq" id="WP_011496297.1">
    <property type="nucleotide sequence ID" value="NC_007954.1"/>
</dbReference>
<dbReference type="eggNOG" id="ENOG5033THC">
    <property type="taxonomic scope" value="Bacteria"/>
</dbReference>
<dbReference type="Proteomes" id="UP000001982">
    <property type="component" value="Chromosome"/>
</dbReference>
<dbReference type="HOGENOM" id="CLU_816106_0_0_6"/>
<keyword evidence="2" id="KW-1185">Reference proteome</keyword>
<proteinExistence type="predicted"/>
<dbReference type="OrthoDB" id="7059214at2"/>
<evidence type="ECO:0000313" key="1">
    <source>
        <dbReference type="EMBL" id="ABE55140.1"/>
    </source>
</evidence>
<organism evidence="1 2">
    <name type="scientific">Shewanella denitrificans (strain OS217 / ATCC BAA-1090 / DSM 15013)</name>
    <dbReference type="NCBI Taxonomy" id="318161"/>
    <lineage>
        <taxon>Bacteria</taxon>
        <taxon>Pseudomonadati</taxon>
        <taxon>Pseudomonadota</taxon>
        <taxon>Gammaproteobacteria</taxon>
        <taxon>Alteromonadales</taxon>
        <taxon>Shewanellaceae</taxon>
        <taxon>Shewanella</taxon>
    </lineage>
</organism>
<accession>Q12N36</accession>
<evidence type="ECO:0000313" key="2">
    <source>
        <dbReference type="Proteomes" id="UP000001982"/>
    </source>
</evidence>
<protein>
    <submittedName>
        <fullName evidence="1">Uncharacterized protein</fullName>
    </submittedName>
</protein>
<gene>
    <name evidence="1" type="ordered locus">Sden_1856</name>
</gene>
<sequence length="340" mass="39223">MYAASFDQNKRKLARPILEELVEEGNDDAILFFAQLEFVGQLGNTSDRLFKEYYQRIKDKDSSVIKGYEEEKAEMETVIELHFPSIKKLYNENNHLCEQPLEHSISALEKNANTYLVAKYFNQCLAKYSIMNSRQRLQAMSKFQAIVCSTKKNGKICISEGYDALSSGLNSVEHSFTVATVVRDIYTSYKELLRKKSGVQKRYPSSKTTDVVTKAFDTYNENNLDKSSEMLINYLNNEPKLSSYDIASVQRIISNFLYLREKEGDIALAIEYANKALNSNELYFKEHWELFDFLSNLYISNEEYSKYIKMIGDYILENQGDMDLIPIASLPDVSHHMANI</sequence>